<protein>
    <submittedName>
        <fullName evidence="1">Uncharacterized protein</fullName>
    </submittedName>
</protein>
<dbReference type="STRING" id="1236970.JCM9140_710"/>
<comment type="caution">
    <text evidence="1">The sequence shown here is derived from an EMBL/GenBank/DDBJ whole genome shotgun (WGS) entry which is preliminary data.</text>
</comment>
<sequence length="52" mass="6277">MNVGKAFEPKKKLFGIFQHLFLSIFSVEQWRKNGENNEKLFTVTEIVEYMYF</sequence>
<evidence type="ECO:0000313" key="2">
    <source>
        <dbReference type="Proteomes" id="UP000018890"/>
    </source>
</evidence>
<accession>W4PZ42</accession>
<name>W4PZ42_9BACI</name>
<proteinExistence type="predicted"/>
<dbReference type="AlphaFoldDB" id="W4PZ42"/>
<evidence type="ECO:0000313" key="1">
    <source>
        <dbReference type="EMBL" id="GAE24758.1"/>
    </source>
</evidence>
<dbReference type="Proteomes" id="UP000018890">
    <property type="component" value="Unassembled WGS sequence"/>
</dbReference>
<organism evidence="1 2">
    <name type="scientific">Halalkalibacter wakoensis JCM 9140</name>
    <dbReference type="NCBI Taxonomy" id="1236970"/>
    <lineage>
        <taxon>Bacteria</taxon>
        <taxon>Bacillati</taxon>
        <taxon>Bacillota</taxon>
        <taxon>Bacilli</taxon>
        <taxon>Bacillales</taxon>
        <taxon>Bacillaceae</taxon>
        <taxon>Halalkalibacter</taxon>
    </lineage>
</organism>
<dbReference type="EMBL" id="BAUT01000004">
    <property type="protein sequence ID" value="GAE24758.1"/>
    <property type="molecule type" value="Genomic_DNA"/>
</dbReference>
<keyword evidence="2" id="KW-1185">Reference proteome</keyword>
<reference evidence="1" key="1">
    <citation type="journal article" date="2014" name="Genome Announc.">
        <title>Draft Genome Sequences of Three Alkaliphilic Bacillus Strains, Bacillus wakoensis JCM 9140T, Bacillus akibai JCM 9157T, and Bacillus hemicellulosilyticus JCM 9152T.</title>
        <authorList>
            <person name="Yuki M."/>
            <person name="Oshima K."/>
            <person name="Suda W."/>
            <person name="Oshida Y."/>
            <person name="Kitamura K."/>
            <person name="Iida T."/>
            <person name="Hattori M."/>
            <person name="Ohkuma M."/>
        </authorList>
    </citation>
    <scope>NUCLEOTIDE SEQUENCE [LARGE SCALE GENOMIC DNA]</scope>
    <source>
        <strain evidence="1">JCM 9140</strain>
    </source>
</reference>
<gene>
    <name evidence="1" type="ORF">JCM9140_710</name>
</gene>